<evidence type="ECO:0000313" key="2">
    <source>
        <dbReference type="EMBL" id="EQA96934.1"/>
    </source>
</evidence>
<evidence type="ECO:0000256" key="1">
    <source>
        <dbReference type="SAM" id="SignalP"/>
    </source>
</evidence>
<comment type="caution">
    <text evidence="2">The sequence shown here is derived from an EMBL/GenBank/DDBJ whole genome shotgun (WGS) entry which is preliminary data.</text>
</comment>
<protein>
    <recommendedName>
        <fullName evidence="4">Tetratricopeptide repeat protein</fullName>
    </recommendedName>
</protein>
<dbReference type="SUPFAM" id="SSF48452">
    <property type="entry name" value="TPR-like"/>
    <property type="match status" value="1"/>
</dbReference>
<name>T0HC46_9SPHN</name>
<organism evidence="2 3">
    <name type="scientific">Sphingobium baderi LL03</name>
    <dbReference type="NCBI Taxonomy" id="1114964"/>
    <lineage>
        <taxon>Bacteria</taxon>
        <taxon>Pseudomonadati</taxon>
        <taxon>Pseudomonadota</taxon>
        <taxon>Alphaproteobacteria</taxon>
        <taxon>Sphingomonadales</taxon>
        <taxon>Sphingomonadaceae</taxon>
        <taxon>Sphingobium</taxon>
    </lineage>
</organism>
<accession>T0HC46</accession>
<dbReference type="Proteomes" id="UP000015524">
    <property type="component" value="Unassembled WGS sequence"/>
</dbReference>
<evidence type="ECO:0008006" key="4">
    <source>
        <dbReference type="Google" id="ProtNLM"/>
    </source>
</evidence>
<dbReference type="AlphaFoldDB" id="T0HC46"/>
<feature type="chain" id="PRO_5004576317" description="Tetratricopeptide repeat protein" evidence="1">
    <location>
        <begin position="25"/>
        <end position="129"/>
    </location>
</feature>
<dbReference type="eggNOG" id="ENOG5031BPH">
    <property type="taxonomic scope" value="Bacteria"/>
</dbReference>
<keyword evidence="1" id="KW-0732">Signal</keyword>
<sequence>MEMLKVAAVIGLALAATAPGIALAAPDEVVVVGVPDGGLAANALMSGDFQKAANKLKTPMPDGANDPARLINLGNAYAGMGRMADARDAYKAARFAPESLLVLANGNEESSRDIARRALGKLQASYAMR</sequence>
<gene>
    <name evidence="2" type="ORF">L485_22930</name>
</gene>
<proteinExistence type="predicted"/>
<dbReference type="PATRIC" id="fig|1114964.3.peg.4495"/>
<keyword evidence="3" id="KW-1185">Reference proteome</keyword>
<evidence type="ECO:0000313" key="3">
    <source>
        <dbReference type="Proteomes" id="UP000015524"/>
    </source>
</evidence>
<feature type="signal peptide" evidence="1">
    <location>
        <begin position="1"/>
        <end position="24"/>
    </location>
</feature>
<dbReference type="EMBL" id="ATIB01000088">
    <property type="protein sequence ID" value="EQA96934.1"/>
    <property type="molecule type" value="Genomic_DNA"/>
</dbReference>
<reference evidence="2 3" key="1">
    <citation type="journal article" date="2013" name="Genome Announc.">
        <title>Draft Genome Sequence of a Hexachlorocyclohexane-Degrading Bacterium, Sphingobium baderi Strain LL03T.</title>
        <authorList>
            <person name="Kaur J."/>
            <person name="Verma H."/>
            <person name="Tripathi C."/>
            <person name="Khurana J.P."/>
            <person name="Lal R."/>
        </authorList>
    </citation>
    <scope>NUCLEOTIDE SEQUENCE [LARGE SCALE GENOMIC DNA]</scope>
    <source>
        <strain evidence="2 3">LL03</strain>
    </source>
</reference>
<dbReference type="Gene3D" id="1.25.40.10">
    <property type="entry name" value="Tetratricopeptide repeat domain"/>
    <property type="match status" value="1"/>
</dbReference>
<dbReference type="InterPro" id="IPR011990">
    <property type="entry name" value="TPR-like_helical_dom_sf"/>
</dbReference>